<dbReference type="Proteomes" id="UP001168107">
    <property type="component" value="Unassembled WGS sequence"/>
</dbReference>
<evidence type="ECO:0000256" key="1">
    <source>
        <dbReference type="SAM" id="MobiDB-lite"/>
    </source>
</evidence>
<gene>
    <name evidence="2" type="ORF">OB935_05090</name>
</gene>
<dbReference type="EMBL" id="JAOPLL010000002">
    <property type="protein sequence ID" value="MDM5071230.1"/>
    <property type="molecule type" value="Genomic_DNA"/>
</dbReference>
<protein>
    <submittedName>
        <fullName evidence="2">Uncharacterized protein</fullName>
    </submittedName>
</protein>
<keyword evidence="3" id="KW-1185">Reference proteome</keyword>
<feature type="region of interest" description="Disordered" evidence="1">
    <location>
        <begin position="1"/>
        <end position="24"/>
    </location>
</feature>
<dbReference type="RefSeq" id="WP_290017972.1">
    <property type="nucleotide sequence ID" value="NZ_JAOPLL010000002.1"/>
</dbReference>
<feature type="compositionally biased region" description="Polar residues" evidence="1">
    <location>
        <begin position="10"/>
        <end position="20"/>
    </location>
</feature>
<evidence type="ECO:0000313" key="3">
    <source>
        <dbReference type="Proteomes" id="UP001168107"/>
    </source>
</evidence>
<sequence>MTNRGKGVTPSENADSFEQAQQDERWMRHAMALAARAEGETGEIPVGTAPMFKAQRQYKEVRA</sequence>
<proteinExistence type="predicted"/>
<accession>A0ABT7PW21</accession>
<reference evidence="2" key="1">
    <citation type="submission" date="2024-05" db="EMBL/GenBank/DDBJ databases">
        <title>WGS of Aeromonas isolates.</title>
        <authorList>
            <person name="Lee H."/>
        </authorList>
    </citation>
    <scope>NUCLEOTIDE SEQUENCE</scope>
    <source>
        <strain evidence="2">SU58-3</strain>
    </source>
</reference>
<comment type="caution">
    <text evidence="2">The sequence shown here is derived from an EMBL/GenBank/DDBJ whole genome shotgun (WGS) entry which is preliminary data.</text>
</comment>
<organism evidence="2 3">
    <name type="scientific">Aeromonas bestiarum</name>
    <dbReference type="NCBI Taxonomy" id="105751"/>
    <lineage>
        <taxon>Bacteria</taxon>
        <taxon>Pseudomonadati</taxon>
        <taxon>Pseudomonadota</taxon>
        <taxon>Gammaproteobacteria</taxon>
        <taxon>Aeromonadales</taxon>
        <taxon>Aeromonadaceae</taxon>
        <taxon>Aeromonas</taxon>
    </lineage>
</organism>
<evidence type="ECO:0000313" key="2">
    <source>
        <dbReference type="EMBL" id="MDM5071230.1"/>
    </source>
</evidence>
<name>A0ABT7PW21_9GAMM</name>